<gene>
    <name evidence="4" type="ORF">DYB34_000218</name>
    <name evidence="3" type="ORF">DYB36_001021</name>
</gene>
<organism evidence="3 5">
    <name type="scientific">Aphanomyces astaci</name>
    <name type="common">Crayfish plague agent</name>
    <dbReference type="NCBI Taxonomy" id="112090"/>
    <lineage>
        <taxon>Eukaryota</taxon>
        <taxon>Sar</taxon>
        <taxon>Stramenopiles</taxon>
        <taxon>Oomycota</taxon>
        <taxon>Saprolegniomycetes</taxon>
        <taxon>Saprolegniales</taxon>
        <taxon>Verrucalvaceae</taxon>
        <taxon>Aphanomyces</taxon>
    </lineage>
</organism>
<protein>
    <recommendedName>
        <fullName evidence="2">BRCT domain-containing protein</fullName>
    </recommendedName>
</protein>
<feature type="region of interest" description="Disordered" evidence="1">
    <location>
        <begin position="96"/>
        <end position="129"/>
    </location>
</feature>
<evidence type="ECO:0000256" key="1">
    <source>
        <dbReference type="SAM" id="MobiDB-lite"/>
    </source>
</evidence>
<dbReference type="PANTHER" id="PTHR14625">
    <property type="entry name" value="MICROCEPHALIN"/>
    <property type="match status" value="1"/>
</dbReference>
<evidence type="ECO:0000313" key="5">
    <source>
        <dbReference type="Proteomes" id="UP000265427"/>
    </source>
</evidence>
<evidence type="ECO:0000313" key="4">
    <source>
        <dbReference type="EMBL" id="RHY57939.1"/>
    </source>
</evidence>
<dbReference type="VEuPathDB" id="FungiDB:H257_05092"/>
<evidence type="ECO:0000313" key="6">
    <source>
        <dbReference type="Proteomes" id="UP000283543"/>
    </source>
</evidence>
<dbReference type="EMBL" id="QUTB01005055">
    <property type="protein sequence ID" value="RHY57939.1"/>
    <property type="molecule type" value="Genomic_DNA"/>
</dbReference>
<dbReference type="EMBL" id="QUSZ01004321">
    <property type="protein sequence ID" value="RHY14871.1"/>
    <property type="molecule type" value="Genomic_DNA"/>
</dbReference>
<name>A0A397B4H2_APHAT</name>
<dbReference type="SUPFAM" id="SSF52113">
    <property type="entry name" value="BRCT domain"/>
    <property type="match status" value="2"/>
</dbReference>
<feature type="domain" description="BRCT" evidence="2">
    <location>
        <begin position="244"/>
        <end position="304"/>
    </location>
</feature>
<dbReference type="CDD" id="cd17716">
    <property type="entry name" value="BRCT_microcephalin_rpt1"/>
    <property type="match status" value="1"/>
</dbReference>
<dbReference type="InterPro" id="IPR022047">
    <property type="entry name" value="Microcephalin-like"/>
</dbReference>
<dbReference type="InterPro" id="IPR036420">
    <property type="entry name" value="BRCT_dom_sf"/>
</dbReference>
<sequence length="320" mass="34988">MGRDATPVLKGVKCIVDVRMSAGDADVDCSAAVSEKLVHLGAKVVKRLGRDTTHVVWLNGNRNVREDTLKRSEVKLVGPLWVEACLQTATRVPETKFFPSDTPANQSTPLPSPAAEKKKRRRSSLMEPRREDVFDELTTPIKKTRRQTLDAVTPMAITLTPQEVAKRCKMCGTSSTGVEPSQLLVGSFANKHDDISSRSKKPATRLTTKQPPPVATPVKVQDTMLDHAVIDIINQGQGPGDGKSRIVDEFGAAAAVTHVVVSDKLKRTMKVLFGLATGAYIVSDAWVFSSLEAKMWLDESPFLVTEYPAVSKKVQYAVRL</sequence>
<dbReference type="GO" id="GO:0000278">
    <property type="term" value="P:mitotic cell cycle"/>
    <property type="evidence" value="ECO:0007669"/>
    <property type="project" value="TreeGrafter"/>
</dbReference>
<proteinExistence type="predicted"/>
<feature type="domain" description="BRCT" evidence="2">
    <location>
        <begin position="33"/>
        <end position="99"/>
    </location>
</feature>
<accession>A0A397B4H2</accession>
<evidence type="ECO:0000313" key="3">
    <source>
        <dbReference type="EMBL" id="RHY14871.1"/>
    </source>
</evidence>
<dbReference type="Proteomes" id="UP000265427">
    <property type="component" value="Unassembled WGS sequence"/>
</dbReference>
<evidence type="ECO:0000259" key="2">
    <source>
        <dbReference type="PROSITE" id="PS50172"/>
    </source>
</evidence>
<feature type="region of interest" description="Disordered" evidence="1">
    <location>
        <begin position="191"/>
        <end position="214"/>
    </location>
</feature>
<dbReference type="AlphaFoldDB" id="A0A397B4H2"/>
<dbReference type="PROSITE" id="PS50172">
    <property type="entry name" value="BRCT"/>
    <property type="match status" value="2"/>
</dbReference>
<comment type="caution">
    <text evidence="3">The sequence shown here is derived from an EMBL/GenBank/DDBJ whole genome shotgun (WGS) entry which is preliminary data.</text>
</comment>
<dbReference type="PANTHER" id="PTHR14625:SF3">
    <property type="entry name" value="MICROCEPHALIN"/>
    <property type="match status" value="1"/>
</dbReference>
<reference evidence="5 6" key="1">
    <citation type="submission" date="2018-08" db="EMBL/GenBank/DDBJ databases">
        <title>Aphanomyces genome sequencing and annotation.</title>
        <authorList>
            <person name="Minardi D."/>
            <person name="Oidtmann B."/>
            <person name="Van Der Giezen M."/>
            <person name="Studholme D.J."/>
        </authorList>
    </citation>
    <scope>NUCLEOTIDE SEQUENCE [LARGE SCALE GENOMIC DNA]</scope>
    <source>
        <strain evidence="3 5">Kv</strain>
        <strain evidence="4 6">Si</strain>
    </source>
</reference>
<dbReference type="Gene3D" id="3.40.50.10190">
    <property type="entry name" value="BRCT domain"/>
    <property type="match status" value="2"/>
</dbReference>
<dbReference type="Proteomes" id="UP000283543">
    <property type="component" value="Unassembled WGS sequence"/>
</dbReference>
<dbReference type="InterPro" id="IPR001357">
    <property type="entry name" value="BRCT_dom"/>
</dbReference>